<evidence type="ECO:0000313" key="2">
    <source>
        <dbReference type="Proteomes" id="UP001165740"/>
    </source>
</evidence>
<keyword evidence="2" id="KW-1185">Reference proteome</keyword>
<dbReference type="Gene3D" id="3.90.320.10">
    <property type="match status" value="1"/>
</dbReference>
<dbReference type="GO" id="GO:0045145">
    <property type="term" value="F:single-stranded DNA 5'-3' DNA exonuclease activity"/>
    <property type="evidence" value="ECO:0007669"/>
    <property type="project" value="InterPro"/>
</dbReference>
<dbReference type="GeneID" id="129922143"/>
<evidence type="ECO:0000256" key="1">
    <source>
        <dbReference type="ARBA" id="ARBA00009797"/>
    </source>
</evidence>
<sequence length="373" mass="43218">MNVLNDFWNDDDQELANIDVLENCVNCENISAAQRLECDSIIRTKGTPQICFRPEYLTVSDLVKQQWCEQQLVYSLDPGIYLIRAPPGMVVDIEETPEQKLVKKKGSDIHFQRELEIQVPIQVNIETKEDDWGVKFLNLQFAVQSFYNGNRLAREIPVFGVPFDKDVFVYGIIDELQYNLNEYTVIITELKTRRNSFPPKQGQIRKDKYQVSLYAQLFNDLVEGRFSKELMAAKLQLNINAQFSKSVMKHITQSRINSANKIHTLGALIDAVLTQVQAMPPVHFAKVEYIHQETKQVISVVDFCLDFQSLAEQYSRHIEWWLAKRGTAGVEVEDCWKCSYCLFSEFCEWRKVMAERATKEAYRTKCVTDASLR</sequence>
<name>A0A9W2YJ69_BIOGL</name>
<gene>
    <name evidence="3" type="primary">LOC129922143</name>
</gene>
<reference evidence="3" key="1">
    <citation type="submission" date="2025-08" db="UniProtKB">
        <authorList>
            <consortium name="RefSeq"/>
        </authorList>
    </citation>
    <scope>IDENTIFICATION</scope>
</reference>
<dbReference type="InterPro" id="IPR019190">
    <property type="entry name" value="EXOV"/>
</dbReference>
<dbReference type="GO" id="GO:0005634">
    <property type="term" value="C:nucleus"/>
    <property type="evidence" value="ECO:0007669"/>
    <property type="project" value="TreeGrafter"/>
</dbReference>
<dbReference type="InterPro" id="IPR011604">
    <property type="entry name" value="PDDEXK-like_dom_sf"/>
</dbReference>
<dbReference type="PANTHER" id="PTHR14464">
    <property type="entry name" value="EXONUCLEASE V"/>
    <property type="match status" value="1"/>
</dbReference>
<evidence type="ECO:0000313" key="3">
    <source>
        <dbReference type="RefSeq" id="XP_055862828.1"/>
    </source>
</evidence>
<dbReference type="OMA" id="CPDKPLG"/>
<dbReference type="PANTHER" id="PTHR14464:SF4">
    <property type="entry name" value="EXONUCLEASE V"/>
    <property type="match status" value="1"/>
</dbReference>
<protein>
    <submittedName>
        <fullName evidence="3">Exonuclease V-like isoform X1</fullName>
    </submittedName>
</protein>
<dbReference type="AlphaFoldDB" id="A0A9W2YJ69"/>
<dbReference type="OrthoDB" id="354769at2759"/>
<dbReference type="GO" id="GO:0036297">
    <property type="term" value="P:interstrand cross-link repair"/>
    <property type="evidence" value="ECO:0007669"/>
    <property type="project" value="TreeGrafter"/>
</dbReference>
<dbReference type="Pfam" id="PF09810">
    <property type="entry name" value="Exo5"/>
    <property type="match status" value="2"/>
</dbReference>
<proteinExistence type="inferred from homology"/>
<organism evidence="2 3">
    <name type="scientific">Biomphalaria glabrata</name>
    <name type="common">Bloodfluke planorb</name>
    <name type="synonym">Freshwater snail</name>
    <dbReference type="NCBI Taxonomy" id="6526"/>
    <lineage>
        <taxon>Eukaryota</taxon>
        <taxon>Metazoa</taxon>
        <taxon>Spiralia</taxon>
        <taxon>Lophotrochozoa</taxon>
        <taxon>Mollusca</taxon>
        <taxon>Gastropoda</taxon>
        <taxon>Heterobranchia</taxon>
        <taxon>Euthyneura</taxon>
        <taxon>Panpulmonata</taxon>
        <taxon>Hygrophila</taxon>
        <taxon>Lymnaeoidea</taxon>
        <taxon>Planorbidae</taxon>
        <taxon>Biomphalaria</taxon>
    </lineage>
</organism>
<dbReference type="Proteomes" id="UP001165740">
    <property type="component" value="Chromosome 12"/>
</dbReference>
<comment type="similarity">
    <text evidence="1">Belongs to the EXO5 family.</text>
</comment>
<accession>A0A9W2YJ69</accession>
<dbReference type="RefSeq" id="XP_055862828.1">
    <property type="nucleotide sequence ID" value="XM_056006853.1"/>
</dbReference>